<dbReference type="Gene3D" id="2.60.120.10">
    <property type="entry name" value="Jelly Rolls"/>
    <property type="match status" value="1"/>
</dbReference>
<evidence type="ECO:0000256" key="1">
    <source>
        <dbReference type="ARBA" id="ARBA00022723"/>
    </source>
</evidence>
<proteinExistence type="predicted"/>
<dbReference type="InterPro" id="IPR011051">
    <property type="entry name" value="RmlC_Cupin_sf"/>
</dbReference>
<dbReference type="Proteomes" id="UP000320593">
    <property type="component" value="Unassembled WGS sequence"/>
</dbReference>
<dbReference type="RefSeq" id="WP_145340481.1">
    <property type="nucleotide sequence ID" value="NZ_SMLY01000087.1"/>
</dbReference>
<dbReference type="EMBL" id="VLLF01000001">
    <property type="protein sequence ID" value="TWI92967.1"/>
    <property type="molecule type" value="Genomic_DNA"/>
</dbReference>
<dbReference type="PIRSF" id="PIRSF037087">
    <property type="entry name" value="UCP037087"/>
    <property type="match status" value="1"/>
</dbReference>
<dbReference type="InterPro" id="IPR051610">
    <property type="entry name" value="GPI/OXD"/>
</dbReference>
<accession>A0A562TH49</accession>
<name>A0A562TH49_9HYPH</name>
<reference evidence="3 4" key="1">
    <citation type="submission" date="2019-07" db="EMBL/GenBank/DDBJ databases">
        <title>Genomic Encyclopedia of Archaeal and Bacterial Type Strains, Phase II (KMG-II): from individual species to whole genera.</title>
        <authorList>
            <person name="Goeker M."/>
        </authorList>
    </citation>
    <scope>NUCLEOTIDE SEQUENCE [LARGE SCALE GENOMIC DNA]</scope>
    <source>
        <strain evidence="3 4">ATCC BAA-252</strain>
    </source>
</reference>
<keyword evidence="1" id="KW-0479">Metal-binding</keyword>
<evidence type="ECO:0000259" key="2">
    <source>
        <dbReference type="Pfam" id="PF07883"/>
    </source>
</evidence>
<dbReference type="AlphaFoldDB" id="A0A562TH49"/>
<sequence>MADTFTPDKEQAGSGAPTCRVIRPNSTYAGKQGFDYLAGIASETVGSKAICMHLLEIPPGGRAKAHKHDSHETAIYMLEGTVVTYYGDHLEHRMENRAGDLIYIPANVPHLPMNLSDKPAKAVIARTDPNEQESVTLLPELEALVPE</sequence>
<dbReference type="OrthoDB" id="3620182at2"/>
<feature type="domain" description="Cupin type-2" evidence="2">
    <location>
        <begin position="54"/>
        <end position="123"/>
    </location>
</feature>
<organism evidence="3 4">
    <name type="scientific">Roseibium hamelinense</name>
    <dbReference type="NCBI Taxonomy" id="150831"/>
    <lineage>
        <taxon>Bacteria</taxon>
        <taxon>Pseudomonadati</taxon>
        <taxon>Pseudomonadota</taxon>
        <taxon>Alphaproteobacteria</taxon>
        <taxon>Hyphomicrobiales</taxon>
        <taxon>Stappiaceae</taxon>
        <taxon>Roseibium</taxon>
    </lineage>
</organism>
<protein>
    <submittedName>
        <fullName evidence="3">Putative RmlC-like cupin family protein</fullName>
    </submittedName>
</protein>
<dbReference type="InterPro" id="IPR013096">
    <property type="entry name" value="Cupin_2"/>
</dbReference>
<dbReference type="InterPro" id="IPR014710">
    <property type="entry name" value="RmlC-like_jellyroll"/>
</dbReference>
<evidence type="ECO:0000313" key="4">
    <source>
        <dbReference type="Proteomes" id="UP000320593"/>
    </source>
</evidence>
<dbReference type="GO" id="GO:0046872">
    <property type="term" value="F:metal ion binding"/>
    <property type="evidence" value="ECO:0007669"/>
    <property type="project" value="UniProtKB-KW"/>
</dbReference>
<dbReference type="PANTHER" id="PTHR35848">
    <property type="entry name" value="OXALATE-BINDING PROTEIN"/>
    <property type="match status" value="1"/>
</dbReference>
<comment type="caution">
    <text evidence="3">The sequence shown here is derived from an EMBL/GenBank/DDBJ whole genome shotgun (WGS) entry which is preliminary data.</text>
</comment>
<dbReference type="InterPro" id="IPR017102">
    <property type="entry name" value="UCP037087"/>
</dbReference>
<dbReference type="SUPFAM" id="SSF51182">
    <property type="entry name" value="RmlC-like cupins"/>
    <property type="match status" value="1"/>
</dbReference>
<keyword evidence="4" id="KW-1185">Reference proteome</keyword>
<dbReference type="Pfam" id="PF07883">
    <property type="entry name" value="Cupin_2"/>
    <property type="match status" value="1"/>
</dbReference>
<gene>
    <name evidence="3" type="ORF">JM93_00519</name>
</gene>
<dbReference type="CDD" id="cd02210">
    <property type="entry name" value="cupin_BLR2406-like"/>
    <property type="match status" value="1"/>
</dbReference>
<evidence type="ECO:0000313" key="3">
    <source>
        <dbReference type="EMBL" id="TWI92967.1"/>
    </source>
</evidence>